<reference evidence="3" key="1">
    <citation type="submission" date="2025-08" db="UniProtKB">
        <authorList>
            <consortium name="RefSeq"/>
        </authorList>
    </citation>
    <scope>IDENTIFICATION</scope>
</reference>
<dbReference type="Proteomes" id="UP000515125">
    <property type="component" value="Unplaced"/>
</dbReference>
<dbReference type="RefSeq" id="XP_026194018.1">
    <property type="nucleotide sequence ID" value="XM_026338233.1"/>
</dbReference>
<dbReference type="SUPFAM" id="SSF52047">
    <property type="entry name" value="RNI-like"/>
    <property type="match status" value="1"/>
</dbReference>
<dbReference type="Gene3D" id="3.80.10.10">
    <property type="entry name" value="Ribonuclease Inhibitor"/>
    <property type="match status" value="1"/>
</dbReference>
<evidence type="ECO:0000313" key="2">
    <source>
        <dbReference type="Proteomes" id="UP000515125"/>
    </source>
</evidence>
<feature type="compositionally biased region" description="Basic and acidic residues" evidence="1">
    <location>
        <begin position="75"/>
        <end position="93"/>
    </location>
</feature>
<keyword evidence="2" id="KW-1185">Reference proteome</keyword>
<name>A0A6P6S1L3_9EIME</name>
<proteinExistence type="predicted"/>
<dbReference type="OrthoDB" id="354319at2759"/>
<feature type="compositionally biased region" description="Basic residues" evidence="1">
    <location>
        <begin position="338"/>
        <end position="351"/>
    </location>
</feature>
<protein>
    <submittedName>
        <fullName evidence="3">Uncharacterized protein LOC34621854</fullName>
    </submittedName>
</protein>
<dbReference type="InterPro" id="IPR032675">
    <property type="entry name" value="LRR_dom_sf"/>
</dbReference>
<evidence type="ECO:0000256" key="1">
    <source>
        <dbReference type="SAM" id="MobiDB-lite"/>
    </source>
</evidence>
<accession>A0A6P6S1L3</accession>
<evidence type="ECO:0000313" key="3">
    <source>
        <dbReference type="RefSeq" id="XP_026194018.1"/>
    </source>
</evidence>
<gene>
    <name evidence="3" type="primary">LOC34621854</name>
</gene>
<feature type="region of interest" description="Disordered" evidence="1">
    <location>
        <begin position="68"/>
        <end position="95"/>
    </location>
</feature>
<sequence length="351" mass="40007">MPQPETRGIAPIAIEPVAELLPQTEALKALLQQKREQERLQEQEEGERLQDQRLRALELRRQDELLRKSKMQRKMLRDAQERQRREEEGRSRQDPSFTSFLRLRRCAESRDGEIASHCRLSGGKNFPTHLSMGALSLNAIQIRILLREVLAETSEIEELDLGRANLTDDDGPGICSALRCLRNLKTLSLESNHLGASTAIALRKYLEAGGLLLVESLRNNSTLESLDICSNALTPEQHRLLGDIVGANRRRWNAMRDRETMERALMAREEADTKAFNMELEGLRMAVEGSESRSLAREAAMFAQWERRRHQEAEEHAEAVAALQQAYEDRKAAAQKSKAGKRQKKKKRFPA</sequence>
<dbReference type="GeneID" id="34621854"/>
<dbReference type="AlphaFoldDB" id="A0A6P6S1L3"/>
<organism evidence="2 3">
    <name type="scientific">Cyclospora cayetanensis</name>
    <dbReference type="NCBI Taxonomy" id="88456"/>
    <lineage>
        <taxon>Eukaryota</taxon>
        <taxon>Sar</taxon>
        <taxon>Alveolata</taxon>
        <taxon>Apicomplexa</taxon>
        <taxon>Conoidasida</taxon>
        <taxon>Coccidia</taxon>
        <taxon>Eucoccidiorida</taxon>
        <taxon>Eimeriorina</taxon>
        <taxon>Eimeriidae</taxon>
        <taxon>Cyclospora</taxon>
    </lineage>
</organism>
<feature type="region of interest" description="Disordered" evidence="1">
    <location>
        <begin position="327"/>
        <end position="351"/>
    </location>
</feature>